<evidence type="ECO:0000256" key="5">
    <source>
        <dbReference type="ARBA" id="ARBA00023136"/>
    </source>
</evidence>
<evidence type="ECO:0000256" key="2">
    <source>
        <dbReference type="ARBA" id="ARBA00005645"/>
    </source>
</evidence>
<dbReference type="PANTHER" id="PTHR12050">
    <property type="entry name" value="LEPTIN RECEPTOR-RELATED"/>
    <property type="match status" value="1"/>
</dbReference>
<dbReference type="Proteomes" id="UP000790347">
    <property type="component" value="Unassembled WGS sequence"/>
</dbReference>
<dbReference type="Proteomes" id="UP000828236">
    <property type="component" value="Unassembled WGS sequence"/>
</dbReference>
<name>A0A922LA53_DERFA</name>
<dbReference type="GO" id="GO:0032511">
    <property type="term" value="P:late endosome to vacuole transport via multivesicular body sorting pathway"/>
    <property type="evidence" value="ECO:0007669"/>
    <property type="project" value="TreeGrafter"/>
</dbReference>
<dbReference type="GO" id="GO:0016020">
    <property type="term" value="C:membrane"/>
    <property type="evidence" value="ECO:0007669"/>
    <property type="project" value="UniProtKB-SubCell"/>
</dbReference>
<evidence type="ECO:0000256" key="3">
    <source>
        <dbReference type="ARBA" id="ARBA00022692"/>
    </source>
</evidence>
<evidence type="ECO:0000256" key="4">
    <source>
        <dbReference type="ARBA" id="ARBA00022989"/>
    </source>
</evidence>
<evidence type="ECO:0000256" key="1">
    <source>
        <dbReference type="ARBA" id="ARBA00004141"/>
    </source>
</evidence>
<keyword evidence="8" id="KW-0675">Receptor</keyword>
<gene>
    <name evidence="8" type="primary">LEPROTL1_1</name>
    <name evidence="8" type="ORF">DERF_000386</name>
    <name evidence="7" type="ORF">HUG17_8199</name>
</gene>
<dbReference type="InterPro" id="IPR007262">
    <property type="entry name" value="Vps55/LEPROT"/>
</dbReference>
<organism evidence="8 9">
    <name type="scientific">Dermatophagoides farinae</name>
    <name type="common">American house dust mite</name>
    <dbReference type="NCBI Taxonomy" id="6954"/>
    <lineage>
        <taxon>Eukaryota</taxon>
        <taxon>Metazoa</taxon>
        <taxon>Ecdysozoa</taxon>
        <taxon>Arthropoda</taxon>
        <taxon>Chelicerata</taxon>
        <taxon>Arachnida</taxon>
        <taxon>Acari</taxon>
        <taxon>Acariformes</taxon>
        <taxon>Sarcoptiformes</taxon>
        <taxon>Astigmata</taxon>
        <taxon>Psoroptidia</taxon>
        <taxon>Analgoidea</taxon>
        <taxon>Pyroglyphidae</taxon>
        <taxon>Dermatophagoidinae</taxon>
        <taxon>Dermatophagoides</taxon>
    </lineage>
</organism>
<comment type="subcellular location">
    <subcellularLocation>
        <location evidence="1">Membrane</location>
        <topology evidence="1">Multi-pass membrane protein</topology>
    </subcellularLocation>
</comment>
<evidence type="ECO:0000313" key="9">
    <source>
        <dbReference type="Proteomes" id="UP000790347"/>
    </source>
</evidence>
<sequence length="147" mass="15849">MAGLKGIVIGFCLFEYFPLLVVLAFLGSVGMTLVILSCASPTFGAVWWPFFVVIFYILSPLPVLVANRYMENNSTYSTAAKDVALFFTAIIVISAYGLPIVLARAPPENPTIVPGACVLVLLGNTVVFLTILGFFFSFTHDESSGLL</sequence>
<dbReference type="PANTHER" id="PTHR12050:SF0">
    <property type="entry name" value="RH04491P"/>
    <property type="match status" value="1"/>
</dbReference>
<keyword evidence="4 6" id="KW-1133">Transmembrane helix</keyword>
<evidence type="ECO:0000313" key="7">
    <source>
        <dbReference type="EMBL" id="KAH7640730.1"/>
    </source>
</evidence>
<reference evidence="7" key="3">
    <citation type="journal article" date="2021" name="World Allergy Organ. J.">
        <title>Chromosome-level assembly of Dermatophagoides farinae genome and transcriptome reveals two novel allergens Der f 37 and Der f 39.</title>
        <authorList>
            <person name="Chen J."/>
            <person name="Cai Z."/>
            <person name="Fan D."/>
            <person name="Hu J."/>
            <person name="Hou Y."/>
            <person name="He Y."/>
            <person name="Zhang Z."/>
            <person name="Zhao Z."/>
            <person name="Gao P."/>
            <person name="Hu W."/>
            <person name="Sun J."/>
            <person name="Li J."/>
            <person name="Ji K."/>
        </authorList>
    </citation>
    <scope>NUCLEOTIDE SEQUENCE</scope>
    <source>
        <strain evidence="7">JKM2019</strain>
    </source>
</reference>
<evidence type="ECO:0000313" key="8">
    <source>
        <dbReference type="EMBL" id="KAH9526287.1"/>
    </source>
</evidence>
<reference evidence="7" key="2">
    <citation type="submission" date="2020-06" db="EMBL/GenBank/DDBJ databases">
        <authorList>
            <person name="Ji K."/>
            <person name="Li J."/>
        </authorList>
    </citation>
    <scope>NUCLEOTIDE SEQUENCE</scope>
    <source>
        <strain evidence="7">JKM2019</strain>
        <tissue evidence="7">Whole body</tissue>
    </source>
</reference>
<feature type="transmembrane region" description="Helical" evidence="6">
    <location>
        <begin position="83"/>
        <end position="103"/>
    </location>
</feature>
<feature type="transmembrane region" description="Helical" evidence="6">
    <location>
        <begin position="115"/>
        <end position="138"/>
    </location>
</feature>
<dbReference type="GO" id="GO:0005768">
    <property type="term" value="C:endosome"/>
    <property type="evidence" value="ECO:0007669"/>
    <property type="project" value="TreeGrafter"/>
</dbReference>
<accession>A0A922LA53</accession>
<reference evidence="8" key="4">
    <citation type="journal article" date="2022" name="Res Sq">
        <title>Comparative Genomics Reveals Insights into the Divergent Evolution of Astigmatic Mites and Household Pest Adaptations.</title>
        <authorList>
            <person name="Xiong Q."/>
            <person name="Wan A.T.-Y."/>
            <person name="Liu X.-Y."/>
            <person name="Fung C.S.-H."/>
            <person name="Xiao X."/>
            <person name="Malainual N."/>
            <person name="Hou J."/>
            <person name="Wang L."/>
            <person name="Wang M."/>
            <person name="Yang K."/>
            <person name="Cui Y."/>
            <person name="Leung E."/>
            <person name="Nong W."/>
            <person name="Shin S.-K."/>
            <person name="Au S."/>
            <person name="Jeong K.Y."/>
            <person name="Chew F.T."/>
            <person name="Hui J."/>
            <person name="Leung T.F."/>
            <person name="Tungtrongchitr A."/>
            <person name="Zhong N."/>
            <person name="Liu Z."/>
            <person name="Tsui S."/>
        </authorList>
    </citation>
    <scope>NUCLEOTIDE SEQUENCE</scope>
    <source>
        <strain evidence="8">Derf</strain>
        <tissue evidence="8">Whole organism</tissue>
    </source>
</reference>
<dbReference type="EMBL" id="ASGP02000001">
    <property type="protein sequence ID" value="KAH9526287.1"/>
    <property type="molecule type" value="Genomic_DNA"/>
</dbReference>
<comment type="caution">
    <text evidence="8">The sequence shown here is derived from an EMBL/GenBank/DDBJ whole genome shotgun (WGS) entry which is preliminary data.</text>
</comment>
<keyword evidence="9" id="KW-1185">Reference proteome</keyword>
<proteinExistence type="inferred from homology"/>
<dbReference type="EMBL" id="SDOV01000005">
    <property type="protein sequence ID" value="KAH7640730.1"/>
    <property type="molecule type" value="Genomic_DNA"/>
</dbReference>
<dbReference type="AlphaFoldDB" id="A0A922LA53"/>
<evidence type="ECO:0000256" key="6">
    <source>
        <dbReference type="SAM" id="Phobius"/>
    </source>
</evidence>
<keyword evidence="5 6" id="KW-0472">Membrane</keyword>
<keyword evidence="3 6" id="KW-0812">Transmembrane</keyword>
<dbReference type="Pfam" id="PF04133">
    <property type="entry name" value="Vps55"/>
    <property type="match status" value="1"/>
</dbReference>
<feature type="transmembrane region" description="Helical" evidence="6">
    <location>
        <begin position="45"/>
        <end position="63"/>
    </location>
</feature>
<reference evidence="8" key="1">
    <citation type="submission" date="2013-05" db="EMBL/GenBank/DDBJ databases">
        <authorList>
            <person name="Yim A.K.Y."/>
            <person name="Chan T.F."/>
            <person name="Ji K.M."/>
            <person name="Liu X.Y."/>
            <person name="Zhou J.W."/>
            <person name="Li R.Q."/>
            <person name="Yang K.Y."/>
            <person name="Li J."/>
            <person name="Li M."/>
            <person name="Law P.T.W."/>
            <person name="Wu Y.L."/>
            <person name="Cai Z.L."/>
            <person name="Qin H."/>
            <person name="Bao Y."/>
            <person name="Leung R.K.K."/>
            <person name="Ng P.K.S."/>
            <person name="Zou J."/>
            <person name="Zhong X.J."/>
            <person name="Ran P.X."/>
            <person name="Zhong N.S."/>
            <person name="Liu Z.G."/>
            <person name="Tsui S.K.W."/>
        </authorList>
    </citation>
    <scope>NUCLEOTIDE SEQUENCE</scope>
    <source>
        <strain evidence="8">Derf</strain>
        <tissue evidence="8">Whole organism</tissue>
    </source>
</reference>
<protein>
    <submittedName>
        <fullName evidence="8">Leptin receptor overlapping transcript-like 1, variant 2</fullName>
    </submittedName>
    <submittedName>
        <fullName evidence="7">Transitional endoplasmic reticulum atpase ter94-like protein</fullName>
    </submittedName>
</protein>
<feature type="transmembrane region" description="Helical" evidence="6">
    <location>
        <begin position="16"/>
        <end position="38"/>
    </location>
</feature>
<comment type="similarity">
    <text evidence="2">Belongs to the OB-RGRP/VPS55 family.</text>
</comment>